<dbReference type="EMBL" id="BMAV01019614">
    <property type="protein sequence ID" value="GFY72708.1"/>
    <property type="molecule type" value="Genomic_DNA"/>
</dbReference>
<gene>
    <name evidence="1" type="ORF">TNIN_107901</name>
</gene>
<proteinExistence type="predicted"/>
<sequence>MLSTTVFYHPKELNCMRNGHKHCMIWNMVCYAVFKVEKVFWKNSRGIKFEDPTVPDIEKCLLISLLFEKKGEKNMFPIMGYLCGKGEQTLTKLLLLGDIDEFTELESQLTVITMHIID</sequence>
<keyword evidence="2" id="KW-1185">Reference proteome</keyword>
<comment type="caution">
    <text evidence="1">The sequence shown here is derived from an EMBL/GenBank/DDBJ whole genome shotgun (WGS) entry which is preliminary data.</text>
</comment>
<protein>
    <submittedName>
        <fullName evidence="1">Uncharacterized protein</fullName>
    </submittedName>
</protein>
<reference evidence="1" key="1">
    <citation type="submission" date="2020-08" db="EMBL/GenBank/DDBJ databases">
        <title>Multicomponent nature underlies the extraordinary mechanical properties of spider dragline silk.</title>
        <authorList>
            <person name="Kono N."/>
            <person name="Nakamura H."/>
            <person name="Mori M."/>
            <person name="Yoshida Y."/>
            <person name="Ohtoshi R."/>
            <person name="Malay A.D."/>
            <person name="Moran D.A.P."/>
            <person name="Tomita M."/>
            <person name="Numata K."/>
            <person name="Arakawa K."/>
        </authorList>
    </citation>
    <scope>NUCLEOTIDE SEQUENCE</scope>
</reference>
<accession>A0A8X7CLC2</accession>
<name>A0A8X7CLC2_9ARAC</name>
<dbReference type="AlphaFoldDB" id="A0A8X7CLC2"/>
<organism evidence="1 2">
    <name type="scientific">Trichonephila inaurata madagascariensis</name>
    <dbReference type="NCBI Taxonomy" id="2747483"/>
    <lineage>
        <taxon>Eukaryota</taxon>
        <taxon>Metazoa</taxon>
        <taxon>Ecdysozoa</taxon>
        <taxon>Arthropoda</taxon>
        <taxon>Chelicerata</taxon>
        <taxon>Arachnida</taxon>
        <taxon>Araneae</taxon>
        <taxon>Araneomorphae</taxon>
        <taxon>Entelegynae</taxon>
        <taxon>Araneoidea</taxon>
        <taxon>Nephilidae</taxon>
        <taxon>Trichonephila</taxon>
        <taxon>Trichonephila inaurata</taxon>
    </lineage>
</organism>
<evidence type="ECO:0000313" key="1">
    <source>
        <dbReference type="EMBL" id="GFY72708.1"/>
    </source>
</evidence>
<evidence type="ECO:0000313" key="2">
    <source>
        <dbReference type="Proteomes" id="UP000886998"/>
    </source>
</evidence>
<dbReference type="Proteomes" id="UP000886998">
    <property type="component" value="Unassembled WGS sequence"/>
</dbReference>